<dbReference type="InterPro" id="IPR036186">
    <property type="entry name" value="Serpin_sf"/>
</dbReference>
<evidence type="ECO:0000259" key="6">
    <source>
        <dbReference type="SMART" id="SM00093"/>
    </source>
</evidence>
<dbReference type="SUPFAM" id="SSF56574">
    <property type="entry name" value="Serpins"/>
    <property type="match status" value="1"/>
</dbReference>
<dbReference type="PROSITE" id="PS00284">
    <property type="entry name" value="SERPIN"/>
    <property type="match status" value="1"/>
</dbReference>
<evidence type="ECO:0000313" key="9">
    <source>
        <dbReference type="RefSeq" id="XP_013775864.1"/>
    </source>
</evidence>
<dbReference type="InterPro" id="IPR000215">
    <property type="entry name" value="Serpin_fam"/>
</dbReference>
<dbReference type="PANTHER" id="PTHR11461">
    <property type="entry name" value="SERINE PROTEASE INHIBITOR, SERPIN"/>
    <property type="match status" value="1"/>
</dbReference>
<dbReference type="Gene3D" id="3.30.497.10">
    <property type="entry name" value="Antithrombin, subunit I, domain 2"/>
    <property type="match status" value="1"/>
</dbReference>
<dbReference type="InterPro" id="IPR023796">
    <property type="entry name" value="Serpin_dom"/>
</dbReference>
<dbReference type="GO" id="GO:0004867">
    <property type="term" value="F:serine-type endopeptidase inhibitor activity"/>
    <property type="evidence" value="ECO:0007669"/>
    <property type="project" value="UniProtKB-KW"/>
</dbReference>
<name>A0ABM1SHR0_LIMPO</name>
<feature type="signal peptide" evidence="5">
    <location>
        <begin position="1"/>
        <end position="18"/>
    </location>
</feature>
<dbReference type="InterPro" id="IPR023795">
    <property type="entry name" value="Serpin_CS"/>
</dbReference>
<evidence type="ECO:0000256" key="1">
    <source>
        <dbReference type="ARBA" id="ARBA00009500"/>
    </source>
</evidence>
<evidence type="ECO:0000256" key="4">
    <source>
        <dbReference type="RuleBase" id="RU000411"/>
    </source>
</evidence>
<dbReference type="Proteomes" id="UP000694941">
    <property type="component" value="Unplaced"/>
</dbReference>
<evidence type="ECO:0000313" key="7">
    <source>
        <dbReference type="Proteomes" id="UP000694941"/>
    </source>
</evidence>
<dbReference type="SMART" id="SM00093">
    <property type="entry name" value="SERPIN"/>
    <property type="match status" value="1"/>
</dbReference>
<dbReference type="Pfam" id="PF00079">
    <property type="entry name" value="Serpin"/>
    <property type="match status" value="1"/>
</dbReference>
<organism evidence="7 10">
    <name type="scientific">Limulus polyphemus</name>
    <name type="common">Atlantic horseshoe crab</name>
    <dbReference type="NCBI Taxonomy" id="6850"/>
    <lineage>
        <taxon>Eukaryota</taxon>
        <taxon>Metazoa</taxon>
        <taxon>Ecdysozoa</taxon>
        <taxon>Arthropoda</taxon>
        <taxon>Chelicerata</taxon>
        <taxon>Merostomata</taxon>
        <taxon>Xiphosura</taxon>
        <taxon>Limulidae</taxon>
        <taxon>Limulus</taxon>
    </lineage>
</organism>
<keyword evidence="7" id="KW-1185">Reference proteome</keyword>
<evidence type="ECO:0000313" key="8">
    <source>
        <dbReference type="RefSeq" id="XP_013775862.1"/>
    </source>
</evidence>
<dbReference type="PANTHER" id="PTHR11461:SF211">
    <property type="entry name" value="GH10112P-RELATED"/>
    <property type="match status" value="1"/>
</dbReference>
<gene>
    <name evidence="8 9 10" type="primary">LOC106460682</name>
</gene>
<accession>A0ABM1SHR0</accession>
<keyword evidence="5" id="KW-0732">Signal</keyword>
<comment type="similarity">
    <text evidence="1 4">Belongs to the serpin family.</text>
</comment>
<dbReference type="InterPro" id="IPR042185">
    <property type="entry name" value="Serpin_sf_2"/>
</dbReference>
<feature type="chain" id="PRO_5045023167" evidence="5">
    <location>
        <begin position="19"/>
        <end position="403"/>
    </location>
</feature>
<feature type="domain" description="Serpin" evidence="6">
    <location>
        <begin position="44"/>
        <end position="402"/>
    </location>
</feature>
<dbReference type="RefSeq" id="XP_013775862.1">
    <property type="nucleotide sequence ID" value="XM_013920408.2"/>
</dbReference>
<dbReference type="GeneID" id="106460682"/>
<keyword evidence="3 8" id="KW-0722">Serine protease inhibitor</keyword>
<dbReference type="RefSeq" id="XP_013775864.1">
    <property type="nucleotide sequence ID" value="XM_013920410.2"/>
</dbReference>
<evidence type="ECO:0000256" key="3">
    <source>
        <dbReference type="ARBA" id="ARBA00022900"/>
    </source>
</evidence>
<dbReference type="CDD" id="cd19577">
    <property type="entry name" value="serpinJ_IRS-2-like"/>
    <property type="match status" value="1"/>
</dbReference>
<evidence type="ECO:0000256" key="5">
    <source>
        <dbReference type="SAM" id="SignalP"/>
    </source>
</evidence>
<dbReference type="RefSeq" id="XP_022243165.1">
    <property type="nucleotide sequence ID" value="XM_022387457.1"/>
</dbReference>
<evidence type="ECO:0000313" key="10">
    <source>
        <dbReference type="RefSeq" id="XP_022243165.1"/>
    </source>
</evidence>
<sequence>MMLLPLTAIFGFFAICGGVLFSGQVDVTDSAESKIVKANNQLALSVLKALDKKHNIVMSPWSLSMAFGMAYLGASGRTAHEMENVLGYGFVGIKGVSVHDLLRKEDNLLKSGSSDKNELSNANVVLIREGYTIFKSYKDNLKRFYNSSITEINFTRRQGVLQWVNAWGYRSSKGNIRKLLTEVPPETTKLMILNGVYFKGKWSNPFNPDFTYVGPFTNENGQKVFVPMMYTINEVLFTVDKKLGVYVVDLPYVGNDISMIIFLPTPNSNLEKVENALTLTTLDEILTQMGKETLQIILPKFELKDDRKLKETLKSLGMQTAFSDIEADFSGITGTRDLFVEEVVHKAVIRVDEEGTEAAANTVLTINSKRKPFEFLVNRPFLFLIRDNRRGVILFLGHVTELK</sequence>
<keyword evidence="2 8" id="KW-0646">Protease inhibitor</keyword>
<protein>
    <submittedName>
        <fullName evidence="8 9">Serine protease inhibitor 2.1-like</fullName>
    </submittedName>
</protein>
<reference evidence="8 9" key="1">
    <citation type="submission" date="2025-05" db="UniProtKB">
        <authorList>
            <consortium name="RefSeq"/>
        </authorList>
    </citation>
    <scope>IDENTIFICATION</scope>
    <source>
        <tissue evidence="8 9">Muscle</tissue>
    </source>
</reference>
<proteinExistence type="inferred from homology"/>
<dbReference type="Gene3D" id="2.30.39.10">
    <property type="entry name" value="Alpha-1-antitrypsin, domain 1"/>
    <property type="match status" value="1"/>
</dbReference>
<evidence type="ECO:0000256" key="2">
    <source>
        <dbReference type="ARBA" id="ARBA00022690"/>
    </source>
</evidence>
<dbReference type="InterPro" id="IPR042178">
    <property type="entry name" value="Serpin_sf_1"/>
</dbReference>